<dbReference type="SUPFAM" id="SSF46689">
    <property type="entry name" value="Homeodomain-like"/>
    <property type="match status" value="1"/>
</dbReference>
<dbReference type="Pfam" id="PF12833">
    <property type="entry name" value="HTH_18"/>
    <property type="match status" value="1"/>
</dbReference>
<dbReference type="GO" id="GO:0043565">
    <property type="term" value="F:sequence-specific DNA binding"/>
    <property type="evidence" value="ECO:0007669"/>
    <property type="project" value="InterPro"/>
</dbReference>
<dbReference type="OrthoDB" id="9772607at2"/>
<keyword evidence="4" id="KW-1133">Transmembrane helix</keyword>
<dbReference type="PROSITE" id="PS01124">
    <property type="entry name" value="HTH_ARAC_FAMILY_2"/>
    <property type="match status" value="1"/>
</dbReference>
<dbReference type="PANTHER" id="PTHR43280:SF27">
    <property type="entry name" value="TRANSCRIPTIONAL REGULATOR MTLR"/>
    <property type="match status" value="1"/>
</dbReference>
<dbReference type="GO" id="GO:0003700">
    <property type="term" value="F:DNA-binding transcription factor activity"/>
    <property type="evidence" value="ECO:0007669"/>
    <property type="project" value="InterPro"/>
</dbReference>
<name>A0A2K4ZAU4_9FIRM</name>
<dbReference type="Pfam" id="PF17853">
    <property type="entry name" value="GGDEF_2"/>
    <property type="match status" value="1"/>
</dbReference>
<dbReference type="SMART" id="SM00342">
    <property type="entry name" value="HTH_ARAC"/>
    <property type="match status" value="1"/>
</dbReference>
<keyword evidence="4" id="KW-0812">Transmembrane</keyword>
<accession>A0A2K4ZAU4</accession>
<dbReference type="PANTHER" id="PTHR43280">
    <property type="entry name" value="ARAC-FAMILY TRANSCRIPTIONAL REGULATOR"/>
    <property type="match status" value="1"/>
</dbReference>
<protein>
    <submittedName>
        <fullName evidence="6">HTH-type transcriptional regulator YesS</fullName>
    </submittedName>
</protein>
<evidence type="ECO:0000256" key="3">
    <source>
        <dbReference type="ARBA" id="ARBA00023163"/>
    </source>
</evidence>
<sequence length="736" mass="82749">MKVFRFFRHSHTYRRMFLHTYVQYAAASLLVLLAAGLFLFYQDSHTVRNNTLQAAANLAYYADDRLSACQKLSASVGQSGRLLNLYSNSATDLDFSLLDSTMLFAAQHDLVSAKALNRFVATLGVYLYNKQYVVSDYGTLTLESFYQSIFNMSPGVFSEYLRPLGYGSFLFVPREAVEETRTPQHPLVVLSVIDSNSTRYGNLFIFLDEKQMQEDIEQLLNNDDMEYYLFDGEGQLIISSNSTESETSAPVLPRLEANDNYQSSTGKHSGWKGFAGYSEVYLEQRLHSRLRILAGICLFLLLLGLPLTHTICRKNYAPIRELAHIVSSPEENASGRDIEYEALKSIITSIFQDKSLLEEQLLIYRPLLVNSMLLELLEGTQPKAEVLPGLKKLGIEFPFSSHVCCCVLTACATQDFLMNLALAVRTENTGCLYVAFRKHFGIFLINGPSREVCENACGRLLELLAEVNPDALLGIGDVADSLEQLGSTCQQSRSALEYLPLDSLSRGVFWSQIRQSGILDLTLPACLVSLPVSFGTGQYTEARNSLSQYFQAVCRCGLVKKEHLLYAKEQLLAAMARAEIGQNLHFNPAPLNAWTPEQPCALESLRELAALACDKLEQATQESREQQLQNSAQNLIDYLQLHLHDEDLSLSKLSDAFQLSESSISRRIKQITDYNFLDYVNRKRIEYACGLLSETDMSVNDISKAAGYENDITFRRLFKKYMGITPGDYRRQEGKA</sequence>
<dbReference type="PRINTS" id="PR00032">
    <property type="entry name" value="HTHARAC"/>
</dbReference>
<proteinExistence type="predicted"/>
<keyword evidence="1" id="KW-0805">Transcription regulation</keyword>
<organism evidence="6 7">
    <name type="scientific">Acetatifactor muris</name>
    <dbReference type="NCBI Taxonomy" id="879566"/>
    <lineage>
        <taxon>Bacteria</taxon>
        <taxon>Bacillati</taxon>
        <taxon>Bacillota</taxon>
        <taxon>Clostridia</taxon>
        <taxon>Lachnospirales</taxon>
        <taxon>Lachnospiraceae</taxon>
        <taxon>Acetatifactor</taxon>
    </lineage>
</organism>
<feature type="transmembrane region" description="Helical" evidence="4">
    <location>
        <begin position="21"/>
        <end position="41"/>
    </location>
</feature>
<keyword evidence="7" id="KW-1185">Reference proteome</keyword>
<evidence type="ECO:0000256" key="1">
    <source>
        <dbReference type="ARBA" id="ARBA00023015"/>
    </source>
</evidence>
<keyword evidence="4" id="KW-0472">Membrane</keyword>
<evidence type="ECO:0000256" key="2">
    <source>
        <dbReference type="ARBA" id="ARBA00023125"/>
    </source>
</evidence>
<dbReference type="AlphaFoldDB" id="A0A2K4ZAU4"/>
<evidence type="ECO:0000313" key="7">
    <source>
        <dbReference type="Proteomes" id="UP000236311"/>
    </source>
</evidence>
<reference evidence="6 7" key="1">
    <citation type="submission" date="2018-01" db="EMBL/GenBank/DDBJ databases">
        <authorList>
            <person name="Gaut B.S."/>
            <person name="Morton B.R."/>
            <person name="Clegg M.T."/>
            <person name="Duvall M.R."/>
        </authorList>
    </citation>
    <scope>NUCLEOTIDE SEQUENCE [LARGE SCALE GENOMIC DNA]</scope>
    <source>
        <strain evidence="6">GP69</strain>
    </source>
</reference>
<evidence type="ECO:0000259" key="5">
    <source>
        <dbReference type="PROSITE" id="PS01124"/>
    </source>
</evidence>
<feature type="transmembrane region" description="Helical" evidence="4">
    <location>
        <begin position="292"/>
        <end position="312"/>
    </location>
</feature>
<keyword evidence="2" id="KW-0238">DNA-binding</keyword>
<dbReference type="InterPro" id="IPR020449">
    <property type="entry name" value="Tscrpt_reg_AraC-type_HTH"/>
</dbReference>
<keyword evidence="3" id="KW-0804">Transcription</keyword>
<dbReference type="InterPro" id="IPR009057">
    <property type="entry name" value="Homeodomain-like_sf"/>
</dbReference>
<evidence type="ECO:0000256" key="4">
    <source>
        <dbReference type="SAM" id="Phobius"/>
    </source>
</evidence>
<dbReference type="Proteomes" id="UP000236311">
    <property type="component" value="Unassembled WGS sequence"/>
</dbReference>
<dbReference type="InterPro" id="IPR018060">
    <property type="entry name" value="HTH_AraC"/>
</dbReference>
<dbReference type="RefSeq" id="WP_103237677.1">
    <property type="nucleotide sequence ID" value="NZ_JANJZD010000016.1"/>
</dbReference>
<evidence type="ECO:0000313" key="6">
    <source>
        <dbReference type="EMBL" id="SOY27570.1"/>
    </source>
</evidence>
<dbReference type="EMBL" id="OFSM01000001">
    <property type="protein sequence ID" value="SOY27570.1"/>
    <property type="molecule type" value="Genomic_DNA"/>
</dbReference>
<dbReference type="Gene3D" id="1.10.10.60">
    <property type="entry name" value="Homeodomain-like"/>
    <property type="match status" value="2"/>
</dbReference>
<gene>
    <name evidence="6" type="primary">yesS_1</name>
    <name evidence="6" type="ORF">AMURIS_00274</name>
</gene>
<dbReference type="InterPro" id="IPR041522">
    <property type="entry name" value="CdaR_GGDEF"/>
</dbReference>
<feature type="domain" description="HTH araC/xylS-type" evidence="5">
    <location>
        <begin position="633"/>
        <end position="732"/>
    </location>
</feature>